<dbReference type="PANTHER" id="PTHR44051:SF21">
    <property type="entry name" value="GLUTATHIONE S-TRANSFERASE FAMILY PROTEIN"/>
    <property type="match status" value="1"/>
</dbReference>
<dbReference type="InterPro" id="IPR004045">
    <property type="entry name" value="Glutathione_S-Trfase_N"/>
</dbReference>
<dbReference type="SFLD" id="SFLDG01150">
    <property type="entry name" value="Main.1:_Beta-like"/>
    <property type="match status" value="1"/>
</dbReference>
<dbReference type="PANTHER" id="PTHR44051">
    <property type="entry name" value="GLUTATHIONE S-TRANSFERASE-RELATED"/>
    <property type="match status" value="1"/>
</dbReference>
<reference evidence="3" key="1">
    <citation type="submission" date="2024-06" db="EMBL/GenBank/DDBJ databases">
        <title>Complete genome of Salinicola endophyticus HNIBRBA4755.</title>
        <authorList>
            <person name="Shin S.Y."/>
            <person name="Kang H."/>
            <person name="Song J."/>
        </authorList>
    </citation>
    <scope>NUCLEOTIDE SEQUENCE</scope>
    <source>
        <strain evidence="3">HNIBRBA4755</strain>
    </source>
</reference>
<dbReference type="InterPro" id="IPR004046">
    <property type="entry name" value="GST_C"/>
</dbReference>
<dbReference type="SUPFAM" id="SSF47616">
    <property type="entry name" value="GST C-terminal domain-like"/>
    <property type="match status" value="1"/>
</dbReference>
<dbReference type="PROSITE" id="PS50404">
    <property type="entry name" value="GST_NTER"/>
    <property type="match status" value="1"/>
</dbReference>
<evidence type="ECO:0000259" key="2">
    <source>
        <dbReference type="PROSITE" id="PS50404"/>
    </source>
</evidence>
<dbReference type="SFLD" id="SFLDS00019">
    <property type="entry name" value="Glutathione_Transferase_(cytos"/>
    <property type="match status" value="1"/>
</dbReference>
<dbReference type="Pfam" id="PF02798">
    <property type="entry name" value="GST_N"/>
    <property type="match status" value="1"/>
</dbReference>
<gene>
    <name evidence="3" type="ORF">ABV408_11690</name>
</gene>
<organism evidence="3">
    <name type="scientific">Salinicola endophyticus</name>
    <dbReference type="NCBI Taxonomy" id="1949083"/>
    <lineage>
        <taxon>Bacteria</taxon>
        <taxon>Pseudomonadati</taxon>
        <taxon>Pseudomonadota</taxon>
        <taxon>Gammaproteobacteria</taxon>
        <taxon>Oceanospirillales</taxon>
        <taxon>Halomonadaceae</taxon>
        <taxon>Salinicola</taxon>
    </lineage>
</organism>
<sequence>MSRELIFYTNPQSRGNTVQWMLEEVGQPYETRVLSFGAPMKAPDYLAINPMGKVPAIRHGSVVVTEAAAICAYLADAFPEAGLAPIPPARGDYYRWFFFTAACAEPAMSDHAAGWKADTPEMQRQSGYGSFEMTYDALACWLAGRSFVAGERFSAADVYLVSLLNFGMTFDAIPRRPEFDAYVAPLLERPAKKRAEARIAELMAESDPTAP</sequence>
<accession>A0AB74U8M3</accession>
<dbReference type="InterPro" id="IPR036282">
    <property type="entry name" value="Glutathione-S-Trfase_C_sf"/>
</dbReference>
<dbReference type="CDD" id="cd03207">
    <property type="entry name" value="GST_C_8"/>
    <property type="match status" value="1"/>
</dbReference>
<name>A0AB74U8M3_9GAMM</name>
<dbReference type="RefSeq" id="WP_353979127.1">
    <property type="nucleotide sequence ID" value="NZ_CP159578.1"/>
</dbReference>
<dbReference type="Gene3D" id="3.40.30.10">
    <property type="entry name" value="Glutaredoxin"/>
    <property type="match status" value="1"/>
</dbReference>
<dbReference type="SUPFAM" id="SSF52833">
    <property type="entry name" value="Thioredoxin-like"/>
    <property type="match status" value="1"/>
</dbReference>
<evidence type="ECO:0000313" key="3">
    <source>
        <dbReference type="EMBL" id="XCJ78105.1"/>
    </source>
</evidence>
<protein>
    <submittedName>
        <fullName evidence="3">Glutathione S-transferase</fullName>
    </submittedName>
</protein>
<dbReference type="SFLD" id="SFLDG00358">
    <property type="entry name" value="Main_(cytGST)"/>
    <property type="match status" value="1"/>
</dbReference>
<comment type="similarity">
    <text evidence="1">Belongs to the GST superfamily.</text>
</comment>
<dbReference type="Pfam" id="PF00043">
    <property type="entry name" value="GST_C"/>
    <property type="match status" value="1"/>
</dbReference>
<dbReference type="Gene3D" id="1.20.1050.10">
    <property type="match status" value="1"/>
</dbReference>
<dbReference type="EMBL" id="CP159578">
    <property type="protein sequence ID" value="XCJ78105.1"/>
    <property type="molecule type" value="Genomic_DNA"/>
</dbReference>
<dbReference type="CDD" id="cd03046">
    <property type="entry name" value="GST_N_GTT1_like"/>
    <property type="match status" value="1"/>
</dbReference>
<dbReference type="InterPro" id="IPR036249">
    <property type="entry name" value="Thioredoxin-like_sf"/>
</dbReference>
<dbReference type="AlphaFoldDB" id="A0AB74U8M3"/>
<dbReference type="InterPro" id="IPR040079">
    <property type="entry name" value="Glutathione_S-Trfase"/>
</dbReference>
<proteinExistence type="inferred from homology"/>
<evidence type="ECO:0000256" key="1">
    <source>
        <dbReference type="RuleBase" id="RU003494"/>
    </source>
</evidence>
<feature type="domain" description="GST N-terminal" evidence="2">
    <location>
        <begin position="2"/>
        <end position="82"/>
    </location>
</feature>